<dbReference type="PANTHER" id="PTHR31147:SF66">
    <property type="entry name" value="OS05G0315700 PROTEIN"/>
    <property type="match status" value="1"/>
</dbReference>
<dbReference type="AlphaFoldDB" id="A0A540KM13"/>
<keyword evidence="2" id="KW-0808">Transferase</keyword>
<accession>A0A540KM13</accession>
<dbReference type="GO" id="GO:0009836">
    <property type="term" value="P:fruit ripening, climacteric"/>
    <property type="evidence" value="ECO:0007669"/>
    <property type="project" value="UniProtKB-ARBA"/>
</dbReference>
<dbReference type="EMBL" id="VIEB01001114">
    <property type="protein sequence ID" value="TQD75265.1"/>
    <property type="molecule type" value="Genomic_DNA"/>
</dbReference>
<comment type="similarity">
    <text evidence="1">Belongs to the plant acyltransferase family.</text>
</comment>
<dbReference type="PANTHER" id="PTHR31147">
    <property type="entry name" value="ACYL TRANSFERASE 4"/>
    <property type="match status" value="1"/>
</dbReference>
<dbReference type="Pfam" id="PF02458">
    <property type="entry name" value="Transferase"/>
    <property type="match status" value="1"/>
</dbReference>
<evidence type="ECO:0000313" key="3">
    <source>
        <dbReference type="EMBL" id="TQD75265.1"/>
    </source>
</evidence>
<keyword evidence="4" id="KW-1185">Reference proteome</keyword>
<reference evidence="3 4" key="1">
    <citation type="journal article" date="2019" name="G3 (Bethesda)">
        <title>Sequencing of a Wild Apple (Malus baccata) Genome Unravels the Differences Between Cultivated and Wild Apple Species Regarding Disease Resistance and Cold Tolerance.</title>
        <authorList>
            <person name="Chen X."/>
        </authorList>
    </citation>
    <scope>NUCLEOTIDE SEQUENCE [LARGE SCALE GENOMIC DNA]</scope>
    <source>
        <strain evidence="4">cv. Shandingzi</strain>
        <tissue evidence="3">Leaves</tissue>
    </source>
</reference>
<name>A0A540KM13_MALBA</name>
<dbReference type="InterPro" id="IPR050898">
    <property type="entry name" value="Plant_acyltransferase"/>
</dbReference>
<gene>
    <name evidence="3" type="ORF">C1H46_039184</name>
</gene>
<evidence type="ECO:0000313" key="4">
    <source>
        <dbReference type="Proteomes" id="UP000315295"/>
    </source>
</evidence>
<dbReference type="GO" id="GO:0016740">
    <property type="term" value="F:transferase activity"/>
    <property type="evidence" value="ECO:0007669"/>
    <property type="project" value="UniProtKB-KW"/>
</dbReference>
<organism evidence="3 4">
    <name type="scientific">Malus baccata</name>
    <name type="common">Siberian crab apple</name>
    <name type="synonym">Pyrus baccata</name>
    <dbReference type="NCBI Taxonomy" id="106549"/>
    <lineage>
        <taxon>Eukaryota</taxon>
        <taxon>Viridiplantae</taxon>
        <taxon>Streptophyta</taxon>
        <taxon>Embryophyta</taxon>
        <taxon>Tracheophyta</taxon>
        <taxon>Spermatophyta</taxon>
        <taxon>Magnoliopsida</taxon>
        <taxon>eudicotyledons</taxon>
        <taxon>Gunneridae</taxon>
        <taxon>Pentapetalae</taxon>
        <taxon>rosids</taxon>
        <taxon>fabids</taxon>
        <taxon>Rosales</taxon>
        <taxon>Rosaceae</taxon>
        <taxon>Amygdaloideae</taxon>
        <taxon>Maleae</taxon>
        <taxon>Malus</taxon>
    </lineage>
</organism>
<evidence type="ECO:0000256" key="2">
    <source>
        <dbReference type="ARBA" id="ARBA00022679"/>
    </source>
</evidence>
<sequence>MPNEVRTKVRDYLSKKGKANKINREKKTLLHHSGLRRFSYRMEAWRLMTRLKCGGFIFAMRLNRTMFDAIGLAQFLNAVGEIARGAHDHQSHLFGKENS</sequence>
<dbReference type="Gene3D" id="3.30.559.10">
    <property type="entry name" value="Chloramphenicol acetyltransferase-like domain"/>
    <property type="match status" value="1"/>
</dbReference>
<comment type="caution">
    <text evidence="3">The sequence shown here is derived from an EMBL/GenBank/DDBJ whole genome shotgun (WGS) entry which is preliminary data.</text>
</comment>
<proteinExistence type="inferred from homology"/>
<dbReference type="STRING" id="106549.A0A540KM13"/>
<protein>
    <submittedName>
        <fullName evidence="3">Uncharacterized protein</fullName>
    </submittedName>
</protein>
<dbReference type="InterPro" id="IPR023213">
    <property type="entry name" value="CAT-like_dom_sf"/>
</dbReference>
<evidence type="ECO:0000256" key="1">
    <source>
        <dbReference type="ARBA" id="ARBA00009861"/>
    </source>
</evidence>
<dbReference type="Proteomes" id="UP000315295">
    <property type="component" value="Unassembled WGS sequence"/>
</dbReference>